<evidence type="ECO:0000313" key="3">
    <source>
        <dbReference type="Proteomes" id="UP000826656"/>
    </source>
</evidence>
<accession>A0ABQ7U460</accession>
<keyword evidence="1" id="KW-0812">Transmembrane</keyword>
<protein>
    <submittedName>
        <fullName evidence="2">Uncharacterized protein</fullName>
    </submittedName>
</protein>
<evidence type="ECO:0000313" key="2">
    <source>
        <dbReference type="EMBL" id="KAH0741106.1"/>
    </source>
</evidence>
<reference evidence="2 3" key="1">
    <citation type="journal article" date="2021" name="bioRxiv">
        <title>Chromosome-scale and haplotype-resolved genome assembly of a tetraploid potato cultivar.</title>
        <authorList>
            <person name="Sun H."/>
            <person name="Jiao W.-B."/>
            <person name="Krause K."/>
            <person name="Campoy J.A."/>
            <person name="Goel M."/>
            <person name="Folz-Donahue K."/>
            <person name="Kukat C."/>
            <person name="Huettel B."/>
            <person name="Schneeberger K."/>
        </authorList>
    </citation>
    <scope>NUCLEOTIDE SEQUENCE [LARGE SCALE GENOMIC DNA]</scope>
    <source>
        <strain evidence="2">SolTubOtavaFocal</strain>
        <tissue evidence="2">Leaves</tissue>
    </source>
</reference>
<dbReference type="PANTHER" id="PTHR35478:SF1">
    <property type="entry name" value="ZINC FINGER FYVE DOMAIN-CONTAINING PROTEIN 26"/>
    <property type="match status" value="1"/>
</dbReference>
<keyword evidence="1" id="KW-0472">Membrane</keyword>
<comment type="caution">
    <text evidence="2">The sequence shown here is derived from an EMBL/GenBank/DDBJ whole genome shotgun (WGS) entry which is preliminary data.</text>
</comment>
<dbReference type="EMBL" id="JAIVGD010000026">
    <property type="protein sequence ID" value="KAH0741106.1"/>
    <property type="molecule type" value="Genomic_DNA"/>
</dbReference>
<keyword evidence="3" id="KW-1185">Reference proteome</keyword>
<feature type="transmembrane region" description="Helical" evidence="1">
    <location>
        <begin position="72"/>
        <end position="92"/>
    </location>
</feature>
<organism evidence="2 3">
    <name type="scientific">Solanum tuberosum</name>
    <name type="common">Potato</name>
    <dbReference type="NCBI Taxonomy" id="4113"/>
    <lineage>
        <taxon>Eukaryota</taxon>
        <taxon>Viridiplantae</taxon>
        <taxon>Streptophyta</taxon>
        <taxon>Embryophyta</taxon>
        <taxon>Tracheophyta</taxon>
        <taxon>Spermatophyta</taxon>
        <taxon>Magnoliopsida</taxon>
        <taxon>eudicotyledons</taxon>
        <taxon>Gunneridae</taxon>
        <taxon>Pentapetalae</taxon>
        <taxon>asterids</taxon>
        <taxon>lamiids</taxon>
        <taxon>Solanales</taxon>
        <taxon>Solanaceae</taxon>
        <taxon>Solanoideae</taxon>
        <taxon>Solaneae</taxon>
        <taxon>Solanum</taxon>
    </lineage>
</organism>
<evidence type="ECO:0000256" key="1">
    <source>
        <dbReference type="SAM" id="Phobius"/>
    </source>
</evidence>
<keyword evidence="1" id="KW-1133">Transmembrane helix</keyword>
<gene>
    <name evidence="2" type="ORF">KY290_034149</name>
</gene>
<proteinExistence type="predicted"/>
<dbReference type="PANTHER" id="PTHR35478">
    <property type="entry name" value="ZINC FINGER FYVE DOMAIN PROTEIN"/>
    <property type="match status" value="1"/>
</dbReference>
<dbReference type="Proteomes" id="UP000826656">
    <property type="component" value="Unassembled WGS sequence"/>
</dbReference>
<sequence>MMDALAISDRFLQNGASDQLLQLLIERGEENISGQSQGHSGNNNWSHSWQYCLRLKDKQLAARLALKYVHKCLFFSVEVFIMCIMEVIWMWLHASPPLPCESTCCPWVHTTLSLAEL</sequence>
<name>A0ABQ7U460_SOLTU</name>